<dbReference type="PANTHER" id="PTHR21284">
    <property type="entry name" value="EG:80H7.2 PROTEIN"/>
    <property type="match status" value="1"/>
</dbReference>
<evidence type="ECO:0000256" key="2">
    <source>
        <dbReference type="ARBA" id="ARBA00022692"/>
    </source>
</evidence>
<evidence type="ECO:0008006" key="8">
    <source>
        <dbReference type="Google" id="ProtNLM"/>
    </source>
</evidence>
<dbReference type="InterPro" id="IPR004031">
    <property type="entry name" value="PMP22/EMP/MP20/Claudin"/>
</dbReference>
<feature type="transmembrane region" description="Helical" evidence="5">
    <location>
        <begin position="100"/>
        <end position="123"/>
    </location>
</feature>
<dbReference type="Pfam" id="PF13903">
    <property type="entry name" value="Claudin_2"/>
    <property type="match status" value="1"/>
</dbReference>
<evidence type="ECO:0000313" key="7">
    <source>
        <dbReference type="Proteomes" id="UP001307889"/>
    </source>
</evidence>
<accession>A0ABN7B0B7</accession>
<dbReference type="Proteomes" id="UP001307889">
    <property type="component" value="Chromosome 8"/>
</dbReference>
<evidence type="ECO:0000256" key="4">
    <source>
        <dbReference type="ARBA" id="ARBA00023136"/>
    </source>
</evidence>
<dbReference type="PANTHER" id="PTHR21284:SF12">
    <property type="entry name" value="EG:80H7.2 PROTEIN"/>
    <property type="match status" value="1"/>
</dbReference>
<organism evidence="6 7">
    <name type="scientific">Nesidiocoris tenuis</name>
    <dbReference type="NCBI Taxonomy" id="355587"/>
    <lineage>
        <taxon>Eukaryota</taxon>
        <taxon>Metazoa</taxon>
        <taxon>Ecdysozoa</taxon>
        <taxon>Arthropoda</taxon>
        <taxon>Hexapoda</taxon>
        <taxon>Insecta</taxon>
        <taxon>Pterygota</taxon>
        <taxon>Neoptera</taxon>
        <taxon>Paraneoptera</taxon>
        <taxon>Hemiptera</taxon>
        <taxon>Heteroptera</taxon>
        <taxon>Panheteroptera</taxon>
        <taxon>Cimicomorpha</taxon>
        <taxon>Miridae</taxon>
        <taxon>Dicyphina</taxon>
        <taxon>Nesidiocoris</taxon>
    </lineage>
</organism>
<gene>
    <name evidence="6" type="ORF">NTJ_10666</name>
</gene>
<dbReference type="EMBL" id="AP028916">
    <property type="protein sequence ID" value="BES97851.1"/>
    <property type="molecule type" value="Genomic_DNA"/>
</dbReference>
<evidence type="ECO:0000256" key="1">
    <source>
        <dbReference type="ARBA" id="ARBA00004141"/>
    </source>
</evidence>
<reference evidence="6 7" key="1">
    <citation type="submission" date="2023-09" db="EMBL/GenBank/DDBJ databases">
        <title>Nesidiocoris tenuis whole genome shotgun sequence.</title>
        <authorList>
            <person name="Shibata T."/>
            <person name="Shimoda M."/>
            <person name="Kobayashi T."/>
            <person name="Uehara T."/>
        </authorList>
    </citation>
    <scope>NUCLEOTIDE SEQUENCE [LARGE SCALE GENOMIC DNA]</scope>
    <source>
        <strain evidence="6 7">Japan</strain>
    </source>
</reference>
<keyword evidence="2 5" id="KW-0812">Transmembrane</keyword>
<keyword evidence="4 5" id="KW-0472">Membrane</keyword>
<proteinExistence type="predicted"/>
<protein>
    <recommendedName>
        <fullName evidence="8">EXPERA domain-containing protein</fullName>
    </recommendedName>
</protein>
<name>A0ABN7B0B7_9HEMI</name>
<dbReference type="Gene3D" id="1.20.140.150">
    <property type="match status" value="1"/>
</dbReference>
<sequence length="230" mass="27008">MTMEQKGEYPRASENMVYGSTLVYVAGMFLLVAFASPYWVESYAGTFSNFKHMGLWEYCFDQFRFPHHQFDKMFTGCHYVYSFEFHIIREWLLPAWLLSIQTLVTLALMFSFGAQLLAALTVVRYPLKQVLKYEWLLSAIIFSSVAAAALFLFLAVIVFWTQSSRRDWLMYPNFNHLSWSYYFAGASGVLHAIAAFILYKDARKSWDTREEKRHLVMEMYPPQDHHNGFI</sequence>
<evidence type="ECO:0000313" key="6">
    <source>
        <dbReference type="EMBL" id="BES97851.1"/>
    </source>
</evidence>
<keyword evidence="7" id="KW-1185">Reference proteome</keyword>
<feature type="transmembrane region" description="Helical" evidence="5">
    <location>
        <begin position="179"/>
        <end position="199"/>
    </location>
</feature>
<evidence type="ECO:0000256" key="3">
    <source>
        <dbReference type="ARBA" id="ARBA00022989"/>
    </source>
</evidence>
<feature type="transmembrane region" description="Helical" evidence="5">
    <location>
        <begin position="135"/>
        <end position="159"/>
    </location>
</feature>
<comment type="subcellular location">
    <subcellularLocation>
        <location evidence="1">Membrane</location>
        <topology evidence="1">Multi-pass membrane protein</topology>
    </subcellularLocation>
</comment>
<keyword evidence="3 5" id="KW-1133">Transmembrane helix</keyword>
<evidence type="ECO:0000256" key="5">
    <source>
        <dbReference type="SAM" id="Phobius"/>
    </source>
</evidence>
<feature type="transmembrane region" description="Helical" evidence="5">
    <location>
        <begin position="21"/>
        <end position="40"/>
    </location>
</feature>